<keyword evidence="5" id="KW-1185">Reference proteome</keyword>
<keyword evidence="1" id="KW-0227">DNA damage</keyword>
<dbReference type="GO" id="GO:0003684">
    <property type="term" value="F:damaged DNA binding"/>
    <property type="evidence" value="ECO:0007669"/>
    <property type="project" value="TreeGrafter"/>
</dbReference>
<name>A0A6S7I2T5_PARCT</name>
<evidence type="ECO:0000256" key="1">
    <source>
        <dbReference type="ARBA" id="ARBA00022763"/>
    </source>
</evidence>
<dbReference type="AlphaFoldDB" id="A0A6S7I2T5"/>
<dbReference type="EMBL" id="CACRXK020007595">
    <property type="protein sequence ID" value="CAB4012674.1"/>
    <property type="molecule type" value="Genomic_DNA"/>
</dbReference>
<organism evidence="4 5">
    <name type="scientific">Paramuricea clavata</name>
    <name type="common">Red gorgonian</name>
    <name type="synonym">Violescent sea-whip</name>
    <dbReference type="NCBI Taxonomy" id="317549"/>
    <lineage>
        <taxon>Eukaryota</taxon>
        <taxon>Metazoa</taxon>
        <taxon>Cnidaria</taxon>
        <taxon>Anthozoa</taxon>
        <taxon>Octocorallia</taxon>
        <taxon>Malacalcyonacea</taxon>
        <taxon>Plexauridae</taxon>
        <taxon>Paramuricea</taxon>
    </lineage>
</organism>
<keyword evidence="2" id="KW-0378">Hydrolase</keyword>
<dbReference type="PANTHER" id="PTHR10150">
    <property type="entry name" value="DNA REPAIR ENDONUCLEASE XPF"/>
    <property type="match status" value="1"/>
</dbReference>
<dbReference type="GO" id="GO:0000014">
    <property type="term" value="F:single-stranded DNA endodeoxyribonuclease activity"/>
    <property type="evidence" value="ECO:0007669"/>
    <property type="project" value="TreeGrafter"/>
</dbReference>
<keyword evidence="4" id="KW-0540">Nuclease</keyword>
<dbReference type="GO" id="GO:0000110">
    <property type="term" value="C:nucleotide-excision repair factor 1 complex"/>
    <property type="evidence" value="ECO:0007669"/>
    <property type="project" value="TreeGrafter"/>
</dbReference>
<sequence>MADTIPLLEYESGMFLDVMDEDGLLITAKGISVDHILINFLKIYCDPASLVLVINTSPQEEDHLIEELVTLNALAPKAVTNEYSASDRETLYLNGGVLFVTSRILVVDMLTKKLPIHLVTGIVVCKAHKIIDSCQEAFILRLYRENNKTGFIKAFSDAPEAFTAGFSKVERVMKNLFVKKLYLWP</sequence>
<proteinExistence type="predicted"/>
<evidence type="ECO:0000256" key="3">
    <source>
        <dbReference type="ARBA" id="ARBA00023204"/>
    </source>
</evidence>
<feature type="non-terminal residue" evidence="4">
    <location>
        <position position="185"/>
    </location>
</feature>
<dbReference type="GO" id="GO:0003697">
    <property type="term" value="F:single-stranded DNA binding"/>
    <property type="evidence" value="ECO:0007669"/>
    <property type="project" value="TreeGrafter"/>
</dbReference>
<keyword evidence="4" id="KW-0255">Endonuclease</keyword>
<evidence type="ECO:0000313" key="4">
    <source>
        <dbReference type="EMBL" id="CAB4012674.1"/>
    </source>
</evidence>
<accession>A0A6S7I2T5</accession>
<dbReference type="PANTHER" id="PTHR10150:SF0">
    <property type="entry name" value="DNA REPAIR ENDONUCLEASE XPF"/>
    <property type="match status" value="1"/>
</dbReference>
<evidence type="ECO:0000313" key="5">
    <source>
        <dbReference type="Proteomes" id="UP001152795"/>
    </source>
</evidence>
<comment type="caution">
    <text evidence="4">The sequence shown here is derived from an EMBL/GenBank/DDBJ whole genome shotgun (WGS) entry which is preliminary data.</text>
</comment>
<dbReference type="GO" id="GO:0000724">
    <property type="term" value="P:double-strand break repair via homologous recombination"/>
    <property type="evidence" value="ECO:0007669"/>
    <property type="project" value="TreeGrafter"/>
</dbReference>
<dbReference type="OrthoDB" id="6019266at2759"/>
<dbReference type="GO" id="GO:1901255">
    <property type="term" value="P:nucleotide-excision repair involved in interstrand cross-link repair"/>
    <property type="evidence" value="ECO:0007669"/>
    <property type="project" value="TreeGrafter"/>
</dbReference>
<gene>
    <name evidence="4" type="ORF">PACLA_8A045022</name>
</gene>
<dbReference type="GO" id="GO:0000712">
    <property type="term" value="P:resolution of meiotic recombination intermediates"/>
    <property type="evidence" value="ECO:0007669"/>
    <property type="project" value="TreeGrafter"/>
</dbReference>
<protein>
    <submittedName>
        <fullName evidence="4">DNA repair endonuclease XPF</fullName>
    </submittedName>
</protein>
<reference evidence="4" key="1">
    <citation type="submission" date="2020-04" db="EMBL/GenBank/DDBJ databases">
        <authorList>
            <person name="Alioto T."/>
            <person name="Alioto T."/>
            <person name="Gomez Garrido J."/>
        </authorList>
    </citation>
    <scope>NUCLEOTIDE SEQUENCE</scope>
    <source>
        <strain evidence="4">A484AB</strain>
    </source>
</reference>
<evidence type="ECO:0000256" key="2">
    <source>
        <dbReference type="ARBA" id="ARBA00022801"/>
    </source>
</evidence>
<dbReference type="Proteomes" id="UP001152795">
    <property type="component" value="Unassembled WGS sequence"/>
</dbReference>
<keyword evidence="3" id="KW-0234">DNA repair</keyword>